<dbReference type="InterPro" id="IPR020904">
    <property type="entry name" value="Sc_DH/Rdtase_CS"/>
</dbReference>
<name>K0V6P2_MYCVA</name>
<dbReference type="GO" id="GO:0016491">
    <property type="term" value="F:oxidoreductase activity"/>
    <property type="evidence" value="ECO:0007669"/>
    <property type="project" value="UniProtKB-KW"/>
</dbReference>
<keyword evidence="2" id="KW-0560">Oxidoreductase</keyword>
<reference evidence="3 4" key="1">
    <citation type="journal article" date="2012" name="J. Bacteriol.">
        <title>Complete Genome Sequence of Mycobacterium vaccae Type Strain ATCC 25954.</title>
        <authorList>
            <person name="Ho Y.S."/>
            <person name="Adroub S.A."/>
            <person name="Abadi M."/>
            <person name="Al Alwan B."/>
            <person name="Alkhateeb R."/>
            <person name="Gao G."/>
            <person name="Ragab A."/>
            <person name="Ali S."/>
            <person name="van Soolingen D."/>
            <person name="Bitter W."/>
            <person name="Pain A."/>
            <person name="Abdallah A.M."/>
        </authorList>
    </citation>
    <scope>NUCLEOTIDE SEQUENCE [LARGE SCALE GENOMIC DNA]</scope>
    <source>
        <strain evidence="3 4">ATCC 25954</strain>
    </source>
</reference>
<dbReference type="Gene3D" id="3.40.50.720">
    <property type="entry name" value="NAD(P)-binding Rossmann-like Domain"/>
    <property type="match status" value="1"/>
</dbReference>
<dbReference type="Pfam" id="PF13561">
    <property type="entry name" value="adh_short_C2"/>
    <property type="match status" value="1"/>
</dbReference>
<dbReference type="EMBL" id="ALQA01000054">
    <property type="protein sequence ID" value="EJZ06719.1"/>
    <property type="molecule type" value="Genomic_DNA"/>
</dbReference>
<keyword evidence="4" id="KW-1185">Reference proteome</keyword>
<dbReference type="eggNOG" id="COG1028">
    <property type="taxonomic scope" value="Bacteria"/>
</dbReference>
<gene>
    <name evidence="3" type="ORF">MVAC_21123</name>
</gene>
<protein>
    <recommendedName>
        <fullName evidence="5">Short-chain dehydrogenase/reductase SDR</fullName>
    </recommendedName>
</protein>
<dbReference type="InterPro" id="IPR036291">
    <property type="entry name" value="NAD(P)-bd_dom_sf"/>
</dbReference>
<evidence type="ECO:0000313" key="3">
    <source>
        <dbReference type="EMBL" id="EJZ06719.1"/>
    </source>
</evidence>
<dbReference type="CDD" id="cd05233">
    <property type="entry name" value="SDR_c"/>
    <property type="match status" value="1"/>
</dbReference>
<dbReference type="FunFam" id="3.40.50.720:FF:000084">
    <property type="entry name" value="Short-chain dehydrogenase reductase"/>
    <property type="match status" value="1"/>
</dbReference>
<evidence type="ECO:0008006" key="5">
    <source>
        <dbReference type="Google" id="ProtNLM"/>
    </source>
</evidence>
<dbReference type="InterPro" id="IPR002347">
    <property type="entry name" value="SDR_fam"/>
</dbReference>
<dbReference type="PRINTS" id="PR00081">
    <property type="entry name" value="GDHRDH"/>
</dbReference>
<dbReference type="AlphaFoldDB" id="K0V6P2"/>
<dbReference type="PANTHER" id="PTHR24321:SF14">
    <property type="entry name" value="SHORT-CHAIN TYPE DEHYDROGENASE_REDUCTASE BLR2146-RELATED"/>
    <property type="match status" value="1"/>
</dbReference>
<sequence>METMRGLTGTVAVVAGGATGIGAATAARLAEEGCSVVVGDIAIEAAQRTADRISSTGATAMAVEFDLAEPDSVARLLATTSATFGSIDGLFVVGADMQALRGDTDVVDIDLDLWDRVMAVNLRGYVASLKYAIPSMLAGGGGSIVLMSSAAAFQGEAARPAYATAKAGIGALTRHVASRYGKENIRCNAVAPGFTATEAIRSAPQWPQLEASALKRIRGPRVGETSDIASLVAFLLSAEGAWINGQVISVDGGTVLR</sequence>
<comment type="similarity">
    <text evidence="1">Belongs to the short-chain dehydrogenases/reductases (SDR) family.</text>
</comment>
<evidence type="ECO:0000256" key="1">
    <source>
        <dbReference type="ARBA" id="ARBA00006484"/>
    </source>
</evidence>
<evidence type="ECO:0000313" key="4">
    <source>
        <dbReference type="Proteomes" id="UP000006072"/>
    </source>
</evidence>
<dbReference type="HOGENOM" id="CLU_010194_1_0_11"/>
<dbReference type="PROSITE" id="PS00061">
    <property type="entry name" value="ADH_SHORT"/>
    <property type="match status" value="1"/>
</dbReference>
<dbReference type="Proteomes" id="UP000006072">
    <property type="component" value="Unassembled WGS sequence"/>
</dbReference>
<dbReference type="SUPFAM" id="SSF51735">
    <property type="entry name" value="NAD(P)-binding Rossmann-fold domains"/>
    <property type="match status" value="1"/>
</dbReference>
<dbReference type="PATRIC" id="fig|1194972.3.peg.4212"/>
<dbReference type="PANTHER" id="PTHR24321">
    <property type="entry name" value="DEHYDROGENASES, SHORT CHAIN"/>
    <property type="match status" value="1"/>
</dbReference>
<organism evidence="3 4">
    <name type="scientific">Mycolicibacterium vaccae ATCC 25954</name>
    <dbReference type="NCBI Taxonomy" id="1194972"/>
    <lineage>
        <taxon>Bacteria</taxon>
        <taxon>Bacillati</taxon>
        <taxon>Actinomycetota</taxon>
        <taxon>Actinomycetes</taxon>
        <taxon>Mycobacteriales</taxon>
        <taxon>Mycobacteriaceae</taxon>
        <taxon>Mycolicibacterium</taxon>
    </lineage>
</organism>
<comment type="caution">
    <text evidence="3">The sequence shown here is derived from an EMBL/GenBank/DDBJ whole genome shotgun (WGS) entry which is preliminary data.</text>
</comment>
<accession>K0V6P2</accession>
<evidence type="ECO:0000256" key="2">
    <source>
        <dbReference type="ARBA" id="ARBA00023002"/>
    </source>
</evidence>
<proteinExistence type="inferred from homology"/>